<proteinExistence type="predicted"/>
<dbReference type="GO" id="GO:0008270">
    <property type="term" value="F:zinc ion binding"/>
    <property type="evidence" value="ECO:0007669"/>
    <property type="project" value="UniProtKB-KW"/>
</dbReference>
<feature type="domain" description="RING-type" evidence="4">
    <location>
        <begin position="276"/>
        <end position="316"/>
    </location>
</feature>
<dbReference type="AlphaFoldDB" id="A0A061IYS4"/>
<dbReference type="Proteomes" id="UP000031737">
    <property type="component" value="Unassembled WGS sequence"/>
</dbReference>
<feature type="region of interest" description="Disordered" evidence="3">
    <location>
        <begin position="1"/>
        <end position="39"/>
    </location>
</feature>
<protein>
    <recommendedName>
        <fullName evidence="4">RING-type domain-containing protein</fullName>
    </recommendedName>
</protein>
<comment type="caution">
    <text evidence="5">The sequence shown here is derived from an EMBL/GenBank/DDBJ whole genome shotgun (WGS) entry which is preliminary data.</text>
</comment>
<reference evidence="5 6" key="1">
    <citation type="submission" date="2013-07" db="EMBL/GenBank/DDBJ databases">
        <authorList>
            <person name="Stoco P.H."/>
            <person name="Wagner G."/>
            <person name="Gerber A."/>
            <person name="Zaha A."/>
            <person name="Thompson C."/>
            <person name="Bartholomeu D.C."/>
            <person name="Luckemeyer D.D."/>
            <person name="Bahia D."/>
            <person name="Loreto E."/>
            <person name="Prestes E.B."/>
            <person name="Lima F.M."/>
            <person name="Rodrigues-Luiz G."/>
            <person name="Vallejo G.A."/>
            <person name="Filho J.F."/>
            <person name="Monteiro K.M."/>
            <person name="Tyler K.M."/>
            <person name="de Almeida L.G."/>
            <person name="Ortiz M.F."/>
            <person name="Siervo M.A."/>
            <person name="de Moraes M.H."/>
            <person name="Cunha O.L."/>
            <person name="Mendonca-Neto R."/>
            <person name="Silva R."/>
            <person name="Teixeira S.M."/>
            <person name="Murta S.M."/>
            <person name="Sincero T.C."/>
            <person name="Mendes T.A."/>
            <person name="Urmenyi T.P."/>
            <person name="Silva V.G."/>
            <person name="da Rocha W.D."/>
            <person name="Andersson B."/>
            <person name="Romanha A.J."/>
            <person name="Steindel M."/>
            <person name="de Vasconcelos A.T."/>
            <person name="Grisard E.C."/>
        </authorList>
    </citation>
    <scope>NUCLEOTIDE SEQUENCE [LARGE SCALE GENOMIC DNA]</scope>
    <source>
        <strain evidence="5 6">SC58</strain>
    </source>
</reference>
<keyword evidence="2" id="KW-0175">Coiled coil</keyword>
<dbReference type="SUPFAM" id="SSF57850">
    <property type="entry name" value="RING/U-box"/>
    <property type="match status" value="1"/>
</dbReference>
<evidence type="ECO:0000256" key="2">
    <source>
        <dbReference type="SAM" id="Coils"/>
    </source>
</evidence>
<evidence type="ECO:0000256" key="1">
    <source>
        <dbReference type="PROSITE-ProRule" id="PRU00175"/>
    </source>
</evidence>
<organism evidence="5 6">
    <name type="scientific">Trypanosoma rangeli SC58</name>
    <dbReference type="NCBI Taxonomy" id="429131"/>
    <lineage>
        <taxon>Eukaryota</taxon>
        <taxon>Discoba</taxon>
        <taxon>Euglenozoa</taxon>
        <taxon>Kinetoplastea</taxon>
        <taxon>Metakinetoplastina</taxon>
        <taxon>Trypanosomatida</taxon>
        <taxon>Trypanosomatidae</taxon>
        <taxon>Trypanosoma</taxon>
        <taxon>Herpetosoma</taxon>
    </lineage>
</organism>
<dbReference type="OrthoDB" id="5330228at2759"/>
<accession>A0A061IYS4</accession>
<keyword evidence="6" id="KW-1185">Reference proteome</keyword>
<sequence>MPKKNGVKKKEPLFQGDSLRRQRKKKQEAPAKVQDGEDFEKLQELLEDETQLLDEARPPLEHLLSLRQPQELALRLTQSLVSLRSRLAELELERLNNESGMPGRSDAVARRAQEKAEKLELEIYKTERVLRRLLLMSKVMEQIISLRQDTIAGVRTMMEAEVRLLQEQFNANEELIRGRYVDRVNMLHRYWLWRTLQELGDQTVSRTFEEELSCGPRYRSLGVQNNILSDTLEQQLAWMVRFAEKERIFRDHVRRLDILVEELTDVNEAMEEALTCRVCGLFFEDPVLFWPCGHTFCLTCFDSLSIAPSLFRCPTCGSMGSEGYVHNLLIAECVAKWMFKDSGYADINGALSLIRLHLSTFRKEIISTRIAQFRQRLEEALYEETKPEEPAYMDIEYRAF</sequence>
<keyword evidence="1" id="KW-0862">Zinc</keyword>
<evidence type="ECO:0000313" key="5">
    <source>
        <dbReference type="EMBL" id="ESL07230.1"/>
    </source>
</evidence>
<evidence type="ECO:0000256" key="3">
    <source>
        <dbReference type="SAM" id="MobiDB-lite"/>
    </source>
</evidence>
<dbReference type="VEuPathDB" id="TriTrypDB:TRSC58_05086"/>
<evidence type="ECO:0000313" key="6">
    <source>
        <dbReference type="Proteomes" id="UP000031737"/>
    </source>
</evidence>
<dbReference type="Pfam" id="PF13923">
    <property type="entry name" value="zf-C3HC4_2"/>
    <property type="match status" value="1"/>
</dbReference>
<feature type="coiled-coil region" evidence="2">
    <location>
        <begin position="73"/>
        <end position="129"/>
    </location>
</feature>
<dbReference type="PROSITE" id="PS50089">
    <property type="entry name" value="ZF_RING_2"/>
    <property type="match status" value="1"/>
</dbReference>
<name>A0A061IYS4_TRYRA</name>
<dbReference type="InterPro" id="IPR013083">
    <property type="entry name" value="Znf_RING/FYVE/PHD"/>
</dbReference>
<keyword evidence="1" id="KW-0479">Metal-binding</keyword>
<dbReference type="EMBL" id="AUPL01005086">
    <property type="protein sequence ID" value="ESL07230.1"/>
    <property type="molecule type" value="Genomic_DNA"/>
</dbReference>
<gene>
    <name evidence="5" type="ORF">TRSC58_05086</name>
</gene>
<evidence type="ECO:0000259" key="4">
    <source>
        <dbReference type="PROSITE" id="PS50089"/>
    </source>
</evidence>
<dbReference type="InterPro" id="IPR001841">
    <property type="entry name" value="Znf_RING"/>
</dbReference>
<keyword evidence="1" id="KW-0863">Zinc-finger</keyword>
<dbReference type="Gene3D" id="3.30.40.10">
    <property type="entry name" value="Zinc/RING finger domain, C3HC4 (zinc finger)"/>
    <property type="match status" value="1"/>
</dbReference>